<accession>A0A4Y6UX35</accession>
<keyword evidence="1" id="KW-0802">TPR repeat</keyword>
<dbReference type="AlphaFoldDB" id="A0A4Y6UX35"/>
<dbReference type="Proteomes" id="UP000316968">
    <property type="component" value="Chromosome"/>
</dbReference>
<dbReference type="GO" id="GO:0016740">
    <property type="term" value="F:transferase activity"/>
    <property type="evidence" value="ECO:0007669"/>
    <property type="project" value="UniProtKB-KW"/>
</dbReference>
<dbReference type="InterPro" id="IPR001173">
    <property type="entry name" value="Glyco_trans_2-like"/>
</dbReference>
<proteinExistence type="predicted"/>
<dbReference type="EMBL" id="CP041217">
    <property type="protein sequence ID" value="QDH20847.1"/>
    <property type="molecule type" value="Genomic_DNA"/>
</dbReference>
<dbReference type="InterPro" id="IPR019734">
    <property type="entry name" value="TPR_rpt"/>
</dbReference>
<dbReference type="Pfam" id="PF00535">
    <property type="entry name" value="Glycos_transf_2"/>
    <property type="match status" value="1"/>
</dbReference>
<dbReference type="PANTHER" id="PTHR43630">
    <property type="entry name" value="POLY-BETA-1,6-N-ACETYL-D-GLUCOSAMINE SYNTHASE"/>
    <property type="match status" value="1"/>
</dbReference>
<sequence>MKKTIALCMIVKDEEKHLKKCLDSVASVVDQIVIVDTGSTDRTLEIAEQYQAEIHHFEWINDFSAARNKAIKYAHTDYILVLDADEYLPEDADLQNDISSEDDYYFVKIHNLLSGERALNHLAIRLFANHKGLNYKNRLHEHLDVTGEGAHLIAGHANSVIMHVGYTDDMMQDRNKANRNLALILKGAEEDPSAYNLFNLGRTYFWVGEYQKAMTFLKKAYSLSKGLTILPELVTTLCKALGELKRYEEALVILIDAVNVYPNETDLLHLKALFFKEIGYKKDAIRTMEACIELGDQGITVSEGNGGYIAHLRLAEWYEEVNQIEKSYAHIEQALHMKNDLTVGIYKYVEILSKAGVTGEDAYLSIKNLYPLSGIQSLKNIIEVFYSLKSPLLLHCLNEYAVNVEEHITALALQYAKRYTEARKMWLALNSIPEVNGIDVIVLAILQEDIELLNKGFMALNLSKSEKKAITSLVTRESHKEFKVTSTLEKVFDYILVQLIKLQEFEVFEQVLNNVWDSSKELNFIICKRLMEYGFSDTALDLLMNEYQKRPNEFNSVELLARICEKQEQPENAIFFYARLVEKRSNYKDYENLYNFYELSGDKNNAKMISDYIREAYPLCEWVREKNA</sequence>
<evidence type="ECO:0000259" key="2">
    <source>
        <dbReference type="Pfam" id="PF00535"/>
    </source>
</evidence>
<dbReference type="InterPro" id="IPR011990">
    <property type="entry name" value="TPR-like_helical_dom_sf"/>
</dbReference>
<reference evidence="3 4" key="1">
    <citation type="submission" date="2019-06" db="EMBL/GenBank/DDBJ databases">
        <title>Saccharibacillus brassicae sp. nov., an endophytic bacterium isolated from Chinese cabbage seeds (Brassica pekinensis).</title>
        <authorList>
            <person name="Jiang L."/>
            <person name="Lee J."/>
            <person name="Kim S.W."/>
        </authorList>
    </citation>
    <scope>NUCLEOTIDE SEQUENCE [LARGE SCALE GENOMIC DNA]</scope>
    <source>
        <strain evidence="4">KCTC 43072 / ATSA2</strain>
    </source>
</reference>
<feature type="domain" description="Glycosyltransferase 2-like" evidence="2">
    <location>
        <begin position="8"/>
        <end position="93"/>
    </location>
</feature>
<dbReference type="KEGG" id="saca:FFV09_08290"/>
<dbReference type="PROSITE" id="PS50005">
    <property type="entry name" value="TPR"/>
    <property type="match status" value="1"/>
</dbReference>
<organism evidence="3 4">
    <name type="scientific">Saccharibacillus brassicae</name>
    <dbReference type="NCBI Taxonomy" id="2583377"/>
    <lineage>
        <taxon>Bacteria</taxon>
        <taxon>Bacillati</taxon>
        <taxon>Bacillota</taxon>
        <taxon>Bacilli</taxon>
        <taxon>Bacillales</taxon>
        <taxon>Paenibacillaceae</taxon>
        <taxon>Saccharibacillus</taxon>
    </lineage>
</organism>
<name>A0A4Y6UX35_SACBS</name>
<dbReference type="SUPFAM" id="SSF53448">
    <property type="entry name" value="Nucleotide-diphospho-sugar transferases"/>
    <property type="match status" value="1"/>
</dbReference>
<protein>
    <submittedName>
        <fullName evidence="3">Glycosyltransferase</fullName>
    </submittedName>
</protein>
<dbReference type="PANTHER" id="PTHR43630:SF2">
    <property type="entry name" value="GLYCOSYLTRANSFERASE"/>
    <property type="match status" value="1"/>
</dbReference>
<keyword evidence="3" id="KW-0808">Transferase</keyword>
<dbReference type="RefSeq" id="WP_141447396.1">
    <property type="nucleotide sequence ID" value="NZ_CP041217.1"/>
</dbReference>
<dbReference type="Gene3D" id="1.25.40.10">
    <property type="entry name" value="Tetratricopeptide repeat domain"/>
    <property type="match status" value="1"/>
</dbReference>
<dbReference type="SUPFAM" id="SSF48452">
    <property type="entry name" value="TPR-like"/>
    <property type="match status" value="1"/>
</dbReference>
<dbReference type="SMART" id="SM00028">
    <property type="entry name" value="TPR"/>
    <property type="match status" value="4"/>
</dbReference>
<evidence type="ECO:0000256" key="1">
    <source>
        <dbReference type="PROSITE-ProRule" id="PRU00339"/>
    </source>
</evidence>
<keyword evidence="4" id="KW-1185">Reference proteome</keyword>
<dbReference type="InterPro" id="IPR029044">
    <property type="entry name" value="Nucleotide-diphossugar_trans"/>
</dbReference>
<dbReference type="Pfam" id="PF13181">
    <property type="entry name" value="TPR_8"/>
    <property type="match status" value="1"/>
</dbReference>
<feature type="repeat" description="TPR" evidence="1">
    <location>
        <begin position="194"/>
        <end position="227"/>
    </location>
</feature>
<gene>
    <name evidence="3" type="ORF">FFV09_08290</name>
</gene>
<dbReference type="Gene3D" id="3.90.550.10">
    <property type="entry name" value="Spore Coat Polysaccharide Biosynthesis Protein SpsA, Chain A"/>
    <property type="match status" value="1"/>
</dbReference>
<evidence type="ECO:0000313" key="3">
    <source>
        <dbReference type="EMBL" id="QDH20847.1"/>
    </source>
</evidence>
<evidence type="ECO:0000313" key="4">
    <source>
        <dbReference type="Proteomes" id="UP000316968"/>
    </source>
</evidence>
<dbReference type="CDD" id="cd02511">
    <property type="entry name" value="Beta4Glucosyltransferase"/>
    <property type="match status" value="1"/>
</dbReference>
<dbReference type="OrthoDB" id="9815923at2"/>